<sequence>MGDSSAVNSRSSEPTFSRNEESAAQISSLPLVYRNLLTQTPQTQRTQQYPNHTPIPTWKQSAVSQWTQFDGGSSPLPNSSPTRESDSTVFSDTALETPTRVSQSSAPSRKARARVTRKNPVFGEVQGAMQGAKHLAILRNKALREKAEGKKEISARFLRLSHDLIERCERLSNETGSWVHLSVQHRFATDPFLHYTLPALLKEAKEDMNRITNDFSKLFKTLMAARNESTKELHKQLTAAKEKEHQVTVALDESRAALDESRAAQEEAEKRAEMQAEVLRAKELELESYKIQLRMASRNK</sequence>
<evidence type="ECO:0000313" key="4">
    <source>
        <dbReference type="Proteomes" id="UP001295794"/>
    </source>
</evidence>
<evidence type="ECO:0000313" key="3">
    <source>
        <dbReference type="EMBL" id="CAK5271713.1"/>
    </source>
</evidence>
<name>A0AAD2HBF1_9AGAR</name>
<comment type="caution">
    <text evidence="3">The sequence shown here is derived from an EMBL/GenBank/DDBJ whole genome shotgun (WGS) entry which is preliminary data.</text>
</comment>
<dbReference type="EMBL" id="CAVNYO010000174">
    <property type="protein sequence ID" value="CAK5271713.1"/>
    <property type="molecule type" value="Genomic_DNA"/>
</dbReference>
<accession>A0AAD2HBF1</accession>
<dbReference type="Proteomes" id="UP001295794">
    <property type="component" value="Unassembled WGS sequence"/>
</dbReference>
<feature type="compositionally biased region" description="Polar residues" evidence="2">
    <location>
        <begin position="67"/>
        <end position="107"/>
    </location>
</feature>
<feature type="coiled-coil region" evidence="1">
    <location>
        <begin position="251"/>
        <end position="299"/>
    </location>
</feature>
<keyword evidence="4" id="KW-1185">Reference proteome</keyword>
<feature type="region of interest" description="Disordered" evidence="2">
    <location>
        <begin position="1"/>
        <end position="24"/>
    </location>
</feature>
<dbReference type="AlphaFoldDB" id="A0AAD2HBF1"/>
<proteinExistence type="predicted"/>
<feature type="region of interest" description="Disordered" evidence="2">
    <location>
        <begin position="67"/>
        <end position="115"/>
    </location>
</feature>
<organism evidence="3 4">
    <name type="scientific">Mycena citricolor</name>
    <dbReference type="NCBI Taxonomy" id="2018698"/>
    <lineage>
        <taxon>Eukaryota</taxon>
        <taxon>Fungi</taxon>
        <taxon>Dikarya</taxon>
        <taxon>Basidiomycota</taxon>
        <taxon>Agaricomycotina</taxon>
        <taxon>Agaricomycetes</taxon>
        <taxon>Agaricomycetidae</taxon>
        <taxon>Agaricales</taxon>
        <taxon>Marasmiineae</taxon>
        <taxon>Mycenaceae</taxon>
        <taxon>Mycena</taxon>
    </lineage>
</organism>
<protein>
    <submittedName>
        <fullName evidence="3">Uncharacterized protein</fullName>
    </submittedName>
</protein>
<evidence type="ECO:0000256" key="1">
    <source>
        <dbReference type="SAM" id="Coils"/>
    </source>
</evidence>
<evidence type="ECO:0000256" key="2">
    <source>
        <dbReference type="SAM" id="MobiDB-lite"/>
    </source>
</evidence>
<reference evidence="3" key="1">
    <citation type="submission" date="2023-11" db="EMBL/GenBank/DDBJ databases">
        <authorList>
            <person name="De Vega J J."/>
            <person name="De Vega J J."/>
        </authorList>
    </citation>
    <scope>NUCLEOTIDE SEQUENCE</scope>
</reference>
<keyword evidence="1" id="KW-0175">Coiled coil</keyword>
<gene>
    <name evidence="3" type="ORF">MYCIT1_LOCUS16964</name>
</gene>